<dbReference type="EMBL" id="CP136513">
    <property type="protein sequence ID" value="WOD19194.1"/>
    <property type="molecule type" value="Genomic_DNA"/>
</dbReference>
<comment type="pathway">
    <text evidence="2 9">Amino-acid biosynthesis; L-histidine biosynthesis; L-histidine from 5-phospho-alpha-D-ribose 1-diphosphate: step 7/9.</text>
</comment>
<evidence type="ECO:0000259" key="10">
    <source>
        <dbReference type="Pfam" id="PF00155"/>
    </source>
</evidence>
<feature type="modified residue" description="N6-(pyridoxal phosphate)lysine" evidence="9">
    <location>
        <position position="227"/>
    </location>
</feature>
<dbReference type="InterPro" id="IPR015424">
    <property type="entry name" value="PyrdxlP-dep_Trfase"/>
</dbReference>
<organism evidence="11 12">
    <name type="scientific">Paraburkholderia kirstenboschensis</name>
    <dbReference type="NCBI Taxonomy" id="1245436"/>
    <lineage>
        <taxon>Bacteria</taxon>
        <taxon>Pseudomonadati</taxon>
        <taxon>Pseudomonadota</taxon>
        <taxon>Betaproteobacteria</taxon>
        <taxon>Burkholderiales</taxon>
        <taxon>Burkholderiaceae</taxon>
        <taxon>Paraburkholderia</taxon>
    </lineage>
</organism>
<gene>
    <name evidence="9 11" type="primary">hisC</name>
    <name evidence="11" type="ORF">RW095_23350</name>
</gene>
<evidence type="ECO:0000256" key="5">
    <source>
        <dbReference type="ARBA" id="ARBA00022576"/>
    </source>
</evidence>
<evidence type="ECO:0000256" key="7">
    <source>
        <dbReference type="ARBA" id="ARBA00022898"/>
    </source>
</evidence>
<dbReference type="SUPFAM" id="SSF53383">
    <property type="entry name" value="PLP-dependent transferases"/>
    <property type="match status" value="1"/>
</dbReference>
<dbReference type="InterPro" id="IPR050106">
    <property type="entry name" value="HistidinolP_aminotransfase"/>
</dbReference>
<dbReference type="InterPro" id="IPR015422">
    <property type="entry name" value="PyrdxlP-dep_Trfase_small"/>
</dbReference>
<name>A0ABZ0ES63_9BURK</name>
<evidence type="ECO:0000256" key="2">
    <source>
        <dbReference type="ARBA" id="ARBA00005011"/>
    </source>
</evidence>
<dbReference type="Proteomes" id="UP001302652">
    <property type="component" value="Chromosome 1"/>
</dbReference>
<dbReference type="Pfam" id="PF00155">
    <property type="entry name" value="Aminotran_1_2"/>
    <property type="match status" value="1"/>
</dbReference>
<dbReference type="Gene3D" id="3.40.640.10">
    <property type="entry name" value="Type I PLP-dependent aspartate aminotransferase-like (Major domain)"/>
    <property type="match status" value="1"/>
</dbReference>
<comment type="subunit">
    <text evidence="4 9">Homodimer.</text>
</comment>
<comment type="catalytic activity">
    <reaction evidence="8 9">
        <text>L-histidinol phosphate + 2-oxoglutarate = 3-(imidazol-4-yl)-2-oxopropyl phosphate + L-glutamate</text>
        <dbReference type="Rhea" id="RHEA:23744"/>
        <dbReference type="ChEBI" id="CHEBI:16810"/>
        <dbReference type="ChEBI" id="CHEBI:29985"/>
        <dbReference type="ChEBI" id="CHEBI:57766"/>
        <dbReference type="ChEBI" id="CHEBI:57980"/>
        <dbReference type="EC" id="2.6.1.9"/>
    </reaction>
</comment>
<dbReference type="PANTHER" id="PTHR43643:SF3">
    <property type="entry name" value="HISTIDINOL-PHOSPHATE AMINOTRANSFERASE"/>
    <property type="match status" value="1"/>
</dbReference>
<dbReference type="EC" id="2.6.1.9" evidence="9"/>
<evidence type="ECO:0000256" key="6">
    <source>
        <dbReference type="ARBA" id="ARBA00022679"/>
    </source>
</evidence>
<keyword evidence="6 9" id="KW-0808">Transferase</keyword>
<keyword evidence="7 9" id="KW-0663">Pyridoxal phosphate</keyword>
<dbReference type="Gene3D" id="3.90.1150.10">
    <property type="entry name" value="Aspartate Aminotransferase, domain 1"/>
    <property type="match status" value="1"/>
</dbReference>
<keyword evidence="9" id="KW-0028">Amino-acid biosynthesis</keyword>
<keyword evidence="12" id="KW-1185">Reference proteome</keyword>
<keyword evidence="5 9" id="KW-0032">Aminotransferase</keyword>
<dbReference type="InterPro" id="IPR001917">
    <property type="entry name" value="Aminotrans_II_pyridoxalP_BS"/>
</dbReference>
<evidence type="ECO:0000313" key="11">
    <source>
        <dbReference type="EMBL" id="WOD19194.1"/>
    </source>
</evidence>
<keyword evidence="9" id="KW-0368">Histidine biosynthesis</keyword>
<dbReference type="InterPro" id="IPR005861">
    <property type="entry name" value="HisP_aminotrans"/>
</dbReference>
<feature type="domain" description="Aminotransferase class I/classII large" evidence="10">
    <location>
        <begin position="35"/>
        <end position="362"/>
    </location>
</feature>
<evidence type="ECO:0000256" key="1">
    <source>
        <dbReference type="ARBA" id="ARBA00001933"/>
    </source>
</evidence>
<dbReference type="GO" id="GO:0004400">
    <property type="term" value="F:histidinol-phosphate transaminase activity"/>
    <property type="evidence" value="ECO:0007669"/>
    <property type="project" value="UniProtKB-EC"/>
</dbReference>
<dbReference type="InterPro" id="IPR015421">
    <property type="entry name" value="PyrdxlP-dep_Trfase_major"/>
</dbReference>
<dbReference type="HAMAP" id="MF_01023">
    <property type="entry name" value="HisC_aminotrans_2"/>
    <property type="match status" value="1"/>
</dbReference>
<comment type="cofactor">
    <cofactor evidence="1 9">
        <name>pyridoxal 5'-phosphate</name>
        <dbReference type="ChEBI" id="CHEBI:597326"/>
    </cofactor>
</comment>
<evidence type="ECO:0000256" key="3">
    <source>
        <dbReference type="ARBA" id="ARBA00007970"/>
    </source>
</evidence>
<dbReference type="PANTHER" id="PTHR43643">
    <property type="entry name" value="HISTIDINOL-PHOSPHATE AMINOTRANSFERASE 2"/>
    <property type="match status" value="1"/>
</dbReference>
<reference evidence="11 12" key="1">
    <citation type="submission" date="2023-10" db="EMBL/GenBank/DDBJ databases">
        <title>Surface-active antibiotics is a multifunctional adaptation for post-fire microbes.</title>
        <authorList>
            <person name="Liu M.D."/>
            <person name="Du Y."/>
            <person name="Koupaei S.K."/>
            <person name="Kim N.R."/>
            <person name="Zhang W."/>
            <person name="Traxler M.F."/>
        </authorList>
    </citation>
    <scope>NUCLEOTIDE SEQUENCE [LARGE SCALE GENOMIC DNA]</scope>
    <source>
        <strain evidence="11 12">F3</strain>
    </source>
</reference>
<evidence type="ECO:0000313" key="12">
    <source>
        <dbReference type="Proteomes" id="UP001302652"/>
    </source>
</evidence>
<dbReference type="RefSeq" id="WP_317021354.1">
    <property type="nucleotide sequence ID" value="NZ_CP136513.1"/>
</dbReference>
<dbReference type="NCBIfam" id="TIGR01141">
    <property type="entry name" value="hisC"/>
    <property type="match status" value="1"/>
</dbReference>
<dbReference type="PROSITE" id="PS00599">
    <property type="entry name" value="AA_TRANSFER_CLASS_2"/>
    <property type="match status" value="1"/>
</dbReference>
<sequence>MTTSFGPSYVRAIAPYIAGKPISEVAREFGLNEANIVKLASNENPLGMPESAKRAMAQAASELGRYPDANAFELKAALSERYGVPSDWITLGNGSNDILEIAAHAFVEKGQSIIYAQYSFAVYALATQGLGARAIVVPAVKYGHDLDAMLAAIADDTRLIFVANPNNPTGTFIEGSKLEAFLDKVPRNVAVVLDEAYTEYLPAEKRYDSIEWVRRYPNLLVSRTFSKAFGLAGLRVGFAIAQPELTDLLNRLRQPFNVNTLAQAAAIAALNDQAFLEKSAALNAQGYRRLTEAFEKLGLEYVPSDGNFVLVRVGNDEAAGTRVNIELLKQGVIVRPVGNYGLPQWLRVTIGLPEENEAFIAALEKTLAAVQAANLDPRASSI</sequence>
<proteinExistence type="inferred from homology"/>
<evidence type="ECO:0000256" key="9">
    <source>
        <dbReference type="HAMAP-Rule" id="MF_01023"/>
    </source>
</evidence>
<evidence type="ECO:0000256" key="8">
    <source>
        <dbReference type="ARBA" id="ARBA00047481"/>
    </source>
</evidence>
<protein>
    <recommendedName>
        <fullName evidence="9">Histidinol-phosphate aminotransferase</fullName>
        <ecNumber evidence="9">2.6.1.9</ecNumber>
    </recommendedName>
    <alternativeName>
        <fullName evidence="9">Imidazole acetol-phosphate transaminase</fullName>
    </alternativeName>
</protein>
<comment type="similarity">
    <text evidence="3 9">Belongs to the class-II pyridoxal-phosphate-dependent aminotransferase family. Histidinol-phosphate aminotransferase subfamily.</text>
</comment>
<accession>A0ABZ0ES63</accession>
<evidence type="ECO:0000256" key="4">
    <source>
        <dbReference type="ARBA" id="ARBA00011738"/>
    </source>
</evidence>
<dbReference type="CDD" id="cd00609">
    <property type="entry name" value="AAT_like"/>
    <property type="match status" value="1"/>
</dbReference>
<dbReference type="InterPro" id="IPR004839">
    <property type="entry name" value="Aminotransferase_I/II_large"/>
</dbReference>